<gene>
    <name evidence="3" type="ORF">SAY86_022387</name>
</gene>
<feature type="compositionally biased region" description="Low complexity" evidence="1">
    <location>
        <begin position="1"/>
        <end position="17"/>
    </location>
</feature>
<feature type="compositionally biased region" description="Low complexity" evidence="1">
    <location>
        <begin position="384"/>
        <end position="393"/>
    </location>
</feature>
<comment type="caution">
    <text evidence="3">The sequence shown here is derived from an EMBL/GenBank/DDBJ whole genome shotgun (WGS) entry which is preliminary data.</text>
</comment>
<name>A0AAN7LTE9_TRANT</name>
<dbReference type="Proteomes" id="UP001346149">
    <property type="component" value="Unassembled WGS sequence"/>
</dbReference>
<dbReference type="PANTHER" id="PTHR31066:SF85">
    <property type="entry name" value="OS02G0809100 PROTEIN"/>
    <property type="match status" value="1"/>
</dbReference>
<organism evidence="3 4">
    <name type="scientific">Trapa natans</name>
    <name type="common">Water chestnut</name>
    <dbReference type="NCBI Taxonomy" id="22666"/>
    <lineage>
        <taxon>Eukaryota</taxon>
        <taxon>Viridiplantae</taxon>
        <taxon>Streptophyta</taxon>
        <taxon>Embryophyta</taxon>
        <taxon>Tracheophyta</taxon>
        <taxon>Spermatophyta</taxon>
        <taxon>Magnoliopsida</taxon>
        <taxon>eudicotyledons</taxon>
        <taxon>Gunneridae</taxon>
        <taxon>Pentapetalae</taxon>
        <taxon>rosids</taxon>
        <taxon>malvids</taxon>
        <taxon>Myrtales</taxon>
        <taxon>Lythraceae</taxon>
        <taxon>Trapa</taxon>
    </lineage>
</organism>
<dbReference type="FunFam" id="3.10.20.90:FF:000058">
    <property type="entry name" value="Octicosapeptide/phox/Bem1p domain kinase superfamily protein"/>
    <property type="match status" value="1"/>
</dbReference>
<dbReference type="AlphaFoldDB" id="A0AAN7LTE9"/>
<evidence type="ECO:0000313" key="4">
    <source>
        <dbReference type="Proteomes" id="UP001346149"/>
    </source>
</evidence>
<feature type="region of interest" description="Disordered" evidence="1">
    <location>
        <begin position="1"/>
        <end position="41"/>
    </location>
</feature>
<evidence type="ECO:0000313" key="3">
    <source>
        <dbReference type="EMBL" id="KAK4791952.1"/>
    </source>
</evidence>
<evidence type="ECO:0000256" key="1">
    <source>
        <dbReference type="SAM" id="MobiDB-lite"/>
    </source>
</evidence>
<feature type="region of interest" description="Disordered" evidence="1">
    <location>
        <begin position="384"/>
        <end position="411"/>
    </location>
</feature>
<dbReference type="Pfam" id="PF00564">
    <property type="entry name" value="PB1"/>
    <property type="match status" value="1"/>
</dbReference>
<accession>A0AAN7LTE9</accession>
<evidence type="ECO:0000259" key="2">
    <source>
        <dbReference type="SMART" id="SM00666"/>
    </source>
</evidence>
<dbReference type="PANTHER" id="PTHR31066">
    <property type="entry name" value="OS05G0427100 PROTEIN-RELATED"/>
    <property type="match status" value="1"/>
</dbReference>
<dbReference type="SUPFAM" id="SSF54277">
    <property type="entry name" value="CAD &amp; PB1 domains"/>
    <property type="match status" value="1"/>
</dbReference>
<protein>
    <recommendedName>
        <fullName evidence="2">PB1 domain-containing protein</fullName>
    </recommendedName>
</protein>
<dbReference type="Gene3D" id="3.10.20.90">
    <property type="entry name" value="Phosphatidylinositol 3-kinase Catalytic Subunit, Chain A, domain 1"/>
    <property type="match status" value="1"/>
</dbReference>
<feature type="domain" description="PB1" evidence="2">
    <location>
        <begin position="57"/>
        <end position="146"/>
    </location>
</feature>
<dbReference type="CDD" id="cd06410">
    <property type="entry name" value="PB1_UP2"/>
    <property type="match status" value="1"/>
</dbReference>
<dbReference type="SMART" id="SM00666">
    <property type="entry name" value="PB1"/>
    <property type="match status" value="1"/>
</dbReference>
<dbReference type="EMBL" id="JAXQNO010000008">
    <property type="protein sequence ID" value="KAK4791952.1"/>
    <property type="molecule type" value="Genomic_DNA"/>
</dbReference>
<dbReference type="InterPro" id="IPR053198">
    <property type="entry name" value="Gynoecium_Dev_Regulator"/>
</dbReference>
<dbReference type="InterPro" id="IPR000270">
    <property type="entry name" value="PB1_dom"/>
</dbReference>
<reference evidence="3 4" key="1">
    <citation type="journal article" date="2023" name="Hortic Res">
        <title>Pangenome of water caltrop reveals structural variations and asymmetric subgenome divergence after allopolyploidization.</title>
        <authorList>
            <person name="Zhang X."/>
            <person name="Chen Y."/>
            <person name="Wang L."/>
            <person name="Yuan Y."/>
            <person name="Fang M."/>
            <person name="Shi L."/>
            <person name="Lu R."/>
            <person name="Comes H.P."/>
            <person name="Ma Y."/>
            <person name="Chen Y."/>
            <person name="Huang G."/>
            <person name="Zhou Y."/>
            <person name="Zheng Z."/>
            <person name="Qiu Y."/>
        </authorList>
    </citation>
    <scope>NUCLEOTIDE SEQUENCE [LARGE SCALE GENOMIC DNA]</scope>
    <source>
        <strain evidence="3">F231</strain>
    </source>
</reference>
<sequence>MENFTYSSYPDSSNSSPRSREVDFDNQPWDEQQQQQPPPNYKAKFMCSYGGKIHPRPHDNQLSYMGGETKIISVDRNIKFSTMISRLAALCGDAGVSFKYQLPGEDLDALISVTNDDDLDHLMHEHDRLYRSSAKPARMRLFIFPAVEGGGSFGPGQIEATAQDTFVEALNLAPSRELPKPVPANTDFLFGMEKGVSPPPPPPPTVVMPDPVDPPAAVARESQVGFGREERVFGSDHGVSPAEIQRQLQELQRLQISGLGKEMYTRKSEEAASMGGSFGGPADCYVEKMPEKVVGAANPSSVPTSTPAGYWPDMQIPGGASFAGAMTAPLEQPLYLISSHGGLYHAPPTTRTTLMGQPSHGYYAVPQRTMPDAYRDQPIFNMAPPQHQQQQQHPRQHPMSAPPALQQQQQQQLQKMSAAVNAEGFMMGRQGSAAPDHITYAPVGYDGATGRQIFYTAAGGAVAAPPLPQYQGMAAADMRTTGQVVGQDGKVIAKVSQG</sequence>
<keyword evidence="4" id="KW-1185">Reference proteome</keyword>
<proteinExistence type="predicted"/>